<keyword evidence="1" id="KW-0812">Transmembrane</keyword>
<dbReference type="VEuPathDB" id="TrichDB:TVAGG3_0552390"/>
<evidence type="ECO:0000313" key="2">
    <source>
        <dbReference type="EMBL" id="EAY17563.1"/>
    </source>
</evidence>
<accession>A2DPW7</accession>
<proteinExistence type="predicted"/>
<gene>
    <name evidence="2" type="ORF">TVAG_453910</name>
</gene>
<keyword evidence="1" id="KW-1133">Transmembrane helix</keyword>
<dbReference type="VEuPathDB" id="TrichDB:TVAG_453910"/>
<dbReference type="Gene3D" id="1.10.472.80">
    <property type="entry name" value="Ypt/Rab-GAP domain of gyp1p, domain 3"/>
    <property type="match status" value="1"/>
</dbReference>
<evidence type="ECO:0008006" key="4">
    <source>
        <dbReference type="Google" id="ProtNLM"/>
    </source>
</evidence>
<sequence>MNGGSHLYASLANFQKVGNSDRETMIKSIRHDLATMLKNSEDFSFLSKQIPSTKMQYRTLMWNILLGLGEIDEHEGDKYITAYHYLSTTDQKKLLGELTRITNAQKLDSVKTDYQAYCSFLVLLAGFLSQSGSQYPLHQPLLTFGQVFLQTYTYPLAFFAFRQFVNHYAPHCFPRKGEKTVQTGPSQLAVQIAYEFDPTLKEIFGRLCPEYGFSFSHISSFFTQMKQTDQVSIVFDFLFAYGAFMVIFIEAGWMYINRDTDIKNNLILASSMPDALVVIRQAVKILASTSPENIAKAKAFYTV</sequence>
<evidence type="ECO:0000256" key="1">
    <source>
        <dbReference type="SAM" id="Phobius"/>
    </source>
</evidence>
<dbReference type="EMBL" id="DS113229">
    <property type="protein sequence ID" value="EAY17563.1"/>
    <property type="molecule type" value="Genomic_DNA"/>
</dbReference>
<dbReference type="RefSeq" id="XP_001329698.1">
    <property type="nucleotide sequence ID" value="XM_001329663.1"/>
</dbReference>
<protein>
    <recommendedName>
        <fullName evidence="4">Rab-GAP TBC domain-containing protein</fullName>
    </recommendedName>
</protein>
<reference evidence="2" key="2">
    <citation type="journal article" date="2007" name="Science">
        <title>Draft genome sequence of the sexually transmitted pathogen Trichomonas vaginalis.</title>
        <authorList>
            <person name="Carlton J.M."/>
            <person name="Hirt R.P."/>
            <person name="Silva J.C."/>
            <person name="Delcher A.L."/>
            <person name="Schatz M."/>
            <person name="Zhao Q."/>
            <person name="Wortman J.R."/>
            <person name="Bidwell S.L."/>
            <person name="Alsmark U.C.M."/>
            <person name="Besteiro S."/>
            <person name="Sicheritz-Ponten T."/>
            <person name="Noel C.J."/>
            <person name="Dacks J.B."/>
            <person name="Foster P.G."/>
            <person name="Simillion C."/>
            <person name="Van de Peer Y."/>
            <person name="Miranda-Saavedra D."/>
            <person name="Barton G.J."/>
            <person name="Westrop G.D."/>
            <person name="Mueller S."/>
            <person name="Dessi D."/>
            <person name="Fiori P.L."/>
            <person name="Ren Q."/>
            <person name="Paulsen I."/>
            <person name="Zhang H."/>
            <person name="Bastida-Corcuera F.D."/>
            <person name="Simoes-Barbosa A."/>
            <person name="Brown M.T."/>
            <person name="Hayes R.D."/>
            <person name="Mukherjee M."/>
            <person name="Okumura C.Y."/>
            <person name="Schneider R."/>
            <person name="Smith A.J."/>
            <person name="Vanacova S."/>
            <person name="Villalvazo M."/>
            <person name="Haas B.J."/>
            <person name="Pertea M."/>
            <person name="Feldblyum T.V."/>
            <person name="Utterback T.R."/>
            <person name="Shu C.L."/>
            <person name="Osoegawa K."/>
            <person name="de Jong P.J."/>
            <person name="Hrdy I."/>
            <person name="Horvathova L."/>
            <person name="Zubacova Z."/>
            <person name="Dolezal P."/>
            <person name="Malik S.B."/>
            <person name="Logsdon J.M. Jr."/>
            <person name="Henze K."/>
            <person name="Gupta A."/>
            <person name="Wang C.C."/>
            <person name="Dunne R.L."/>
            <person name="Upcroft J.A."/>
            <person name="Upcroft P."/>
            <person name="White O."/>
            <person name="Salzberg S.L."/>
            <person name="Tang P."/>
            <person name="Chiu C.-H."/>
            <person name="Lee Y.-S."/>
            <person name="Embley T.M."/>
            <person name="Coombs G.H."/>
            <person name="Mottram J.C."/>
            <person name="Tachezy J."/>
            <person name="Fraser-Liggett C.M."/>
            <person name="Johnson P.J."/>
        </authorList>
    </citation>
    <scope>NUCLEOTIDE SEQUENCE [LARGE SCALE GENOMIC DNA]</scope>
    <source>
        <strain evidence="2">G3</strain>
    </source>
</reference>
<dbReference type="InParanoid" id="A2DPW7"/>
<keyword evidence="1" id="KW-0472">Membrane</keyword>
<dbReference type="Proteomes" id="UP000001542">
    <property type="component" value="Unassembled WGS sequence"/>
</dbReference>
<dbReference type="KEGG" id="tva:4775580"/>
<dbReference type="AlphaFoldDB" id="A2DPW7"/>
<reference evidence="2" key="1">
    <citation type="submission" date="2006-10" db="EMBL/GenBank/DDBJ databases">
        <authorList>
            <person name="Amadeo P."/>
            <person name="Zhao Q."/>
            <person name="Wortman J."/>
            <person name="Fraser-Liggett C."/>
            <person name="Carlton J."/>
        </authorList>
    </citation>
    <scope>NUCLEOTIDE SEQUENCE</scope>
    <source>
        <strain evidence="2">G3</strain>
    </source>
</reference>
<keyword evidence="3" id="KW-1185">Reference proteome</keyword>
<organism evidence="2 3">
    <name type="scientific">Trichomonas vaginalis (strain ATCC PRA-98 / G3)</name>
    <dbReference type="NCBI Taxonomy" id="412133"/>
    <lineage>
        <taxon>Eukaryota</taxon>
        <taxon>Metamonada</taxon>
        <taxon>Parabasalia</taxon>
        <taxon>Trichomonadida</taxon>
        <taxon>Trichomonadidae</taxon>
        <taxon>Trichomonas</taxon>
    </lineage>
</organism>
<name>A2DPW7_TRIV3</name>
<feature type="transmembrane region" description="Helical" evidence="1">
    <location>
        <begin position="233"/>
        <end position="256"/>
    </location>
</feature>
<evidence type="ECO:0000313" key="3">
    <source>
        <dbReference type="Proteomes" id="UP000001542"/>
    </source>
</evidence>
<dbReference type="SMR" id="A2DPW7"/>